<evidence type="ECO:0000256" key="1">
    <source>
        <dbReference type="SAM" id="MobiDB-lite"/>
    </source>
</evidence>
<keyword evidence="3" id="KW-1185">Reference proteome</keyword>
<feature type="compositionally biased region" description="Low complexity" evidence="1">
    <location>
        <begin position="20"/>
        <end position="29"/>
    </location>
</feature>
<comment type="caution">
    <text evidence="2">The sequence shown here is derived from an EMBL/GenBank/DDBJ whole genome shotgun (WGS) entry which is preliminary data.</text>
</comment>
<reference evidence="2 3" key="1">
    <citation type="submission" date="2019-02" db="EMBL/GenBank/DDBJ databases">
        <title>Sequencing the genomes of 1000 actinobacteria strains.</title>
        <authorList>
            <person name="Klenk H.-P."/>
        </authorList>
    </citation>
    <scope>NUCLEOTIDE SEQUENCE [LARGE SCALE GENOMIC DNA]</scope>
    <source>
        <strain evidence="2 3">DSM 45162</strain>
    </source>
</reference>
<dbReference type="AlphaFoldDB" id="A0A4Q7ZTJ7"/>
<proteinExistence type="predicted"/>
<organism evidence="2 3">
    <name type="scientific">Krasilnikovia cinnamomea</name>
    <dbReference type="NCBI Taxonomy" id="349313"/>
    <lineage>
        <taxon>Bacteria</taxon>
        <taxon>Bacillati</taxon>
        <taxon>Actinomycetota</taxon>
        <taxon>Actinomycetes</taxon>
        <taxon>Micromonosporales</taxon>
        <taxon>Micromonosporaceae</taxon>
        <taxon>Krasilnikovia</taxon>
    </lineage>
</organism>
<protein>
    <submittedName>
        <fullName evidence="2">Uncharacterized protein</fullName>
    </submittedName>
</protein>
<dbReference type="EMBL" id="SHKY01000001">
    <property type="protein sequence ID" value="RZU53855.1"/>
    <property type="molecule type" value="Genomic_DNA"/>
</dbReference>
<accession>A0A4Q7ZTJ7</accession>
<gene>
    <name evidence="2" type="ORF">EV385_5789</name>
</gene>
<feature type="region of interest" description="Disordered" evidence="1">
    <location>
        <begin position="13"/>
        <end position="36"/>
    </location>
</feature>
<evidence type="ECO:0000313" key="2">
    <source>
        <dbReference type="EMBL" id="RZU53855.1"/>
    </source>
</evidence>
<name>A0A4Q7ZTJ7_9ACTN</name>
<dbReference type="Proteomes" id="UP000292564">
    <property type="component" value="Unassembled WGS sequence"/>
</dbReference>
<sequence length="294" mass="31255">MVAAAVVAGCGLGSKKESSSEPPRSSLGEASPAQPAKQTLTVGKTVWYLGFKWTFETLTFDPQEDGAQLTGEVLAENLSKRDYTPDVGLMLSVGGHQYEGYFEDATLVGGLQKSRQKVAFRLDGNTFAGDFGSGEILVGNANNTQARVPLGSAGTLVANEPRMVLAGSHEVRIHEMSVWLKNCELRPDVVPSHEQAKKGYTMLACGVDLQRHLDGGNGYGFGSGNLRLKMPDGTTVGPTDYPSEALYTSAIVPDGYVSFMIPDTTKGRAAVQVVIPEVFKAAKPGDTKDVPVTL</sequence>
<evidence type="ECO:0000313" key="3">
    <source>
        <dbReference type="Proteomes" id="UP000292564"/>
    </source>
</evidence>